<dbReference type="InterPro" id="IPR011990">
    <property type="entry name" value="TPR-like_helical_dom_sf"/>
</dbReference>
<evidence type="ECO:0000313" key="2">
    <source>
        <dbReference type="EMBL" id="KUJ77175.1"/>
    </source>
</evidence>
<dbReference type="InterPro" id="IPR029787">
    <property type="entry name" value="Nucleotide_cyclase"/>
</dbReference>
<dbReference type="InterPro" id="IPR050697">
    <property type="entry name" value="Adenylyl/Guanylyl_Cyclase_3/4"/>
</dbReference>
<dbReference type="Pfam" id="PF00211">
    <property type="entry name" value="Guanylate_cyc"/>
    <property type="match status" value="1"/>
</dbReference>
<dbReference type="PROSITE" id="PS50125">
    <property type="entry name" value="GUANYLATE_CYCLASE_2"/>
    <property type="match status" value="1"/>
</dbReference>
<keyword evidence="3" id="KW-1185">Reference proteome</keyword>
<name>A0A0X3TN27_9RHOB</name>
<dbReference type="GO" id="GO:0004016">
    <property type="term" value="F:adenylate cyclase activity"/>
    <property type="evidence" value="ECO:0007669"/>
    <property type="project" value="UniProtKB-ARBA"/>
</dbReference>
<feature type="domain" description="Guanylate cyclase" evidence="1">
    <location>
        <begin position="7"/>
        <end position="115"/>
    </location>
</feature>
<dbReference type="Proteomes" id="UP000053690">
    <property type="component" value="Unassembled WGS sequence"/>
</dbReference>
<dbReference type="AlphaFoldDB" id="A0A0X3TN27"/>
<dbReference type="PANTHER" id="PTHR43081">
    <property type="entry name" value="ADENYLATE CYCLASE, TERMINAL-DIFFERENTIATION SPECIFIC-RELATED"/>
    <property type="match status" value="1"/>
</dbReference>
<dbReference type="RefSeq" id="WP_068340335.1">
    <property type="nucleotide sequence ID" value="NZ_LQBP01000012.1"/>
</dbReference>
<dbReference type="CDD" id="cd07302">
    <property type="entry name" value="CHD"/>
    <property type="match status" value="1"/>
</dbReference>
<reference evidence="3" key="1">
    <citation type="submission" date="2015-12" db="EMBL/GenBank/DDBJ databases">
        <authorList>
            <person name="Zhang G."/>
            <person name="Stingl U."/>
        </authorList>
    </citation>
    <scope>NUCLEOTIDE SEQUENCE [LARGE SCALE GENOMIC DNA]</scope>
    <source>
        <strain evidence="3">ZGT108</strain>
    </source>
</reference>
<dbReference type="PANTHER" id="PTHR43081:SF19">
    <property type="entry name" value="PH-SENSITIVE ADENYLATE CYCLASE RV1264"/>
    <property type="match status" value="1"/>
</dbReference>
<dbReference type="Gene3D" id="1.25.40.10">
    <property type="entry name" value="Tetratricopeptide repeat domain"/>
    <property type="match status" value="1"/>
</dbReference>
<protein>
    <recommendedName>
        <fullName evidence="1">Guanylate cyclase domain-containing protein</fullName>
    </recommendedName>
</protein>
<gene>
    <name evidence="2" type="ORF">AVO44_18385</name>
</gene>
<organism evidence="2 3">
    <name type="scientific">Ruegeria profundi</name>
    <dbReference type="NCBI Taxonomy" id="1685378"/>
    <lineage>
        <taxon>Bacteria</taxon>
        <taxon>Pseudomonadati</taxon>
        <taxon>Pseudomonadota</taxon>
        <taxon>Alphaproteobacteria</taxon>
        <taxon>Rhodobacterales</taxon>
        <taxon>Roseobacteraceae</taxon>
        <taxon>Ruegeria</taxon>
    </lineage>
</organism>
<comment type="caution">
    <text evidence="2">The sequence shown here is derived from an EMBL/GenBank/DDBJ whole genome shotgun (WGS) entry which is preliminary data.</text>
</comment>
<accession>A0A0X3TN27</accession>
<sequence>MERRLAVILMADMVEYSAAMGRDQSGTIELIRELRERWLEPEAERRGGRILKRMGDGWIIAFLSVTEAVETAQAVQQALAGHEKIQLRVAVHLGEIAEDEADVYGAGINIAARLQTEAPPGGVMISEDLKRQLDARLAQDFGDAGTFELKNVANPVNGFQWRPVIKPKVGQFDVPAIAVERVTSAPETQETLEVSADLQEQLVHNLSRRTGVRVLATDSLDDAEATYSLRCRLRCRDSEAKITASLTRLSDGQVVWSRVFFGDPRNLFALTDRAAEQLSDALRLQINAFDGDRLADIPDDQLSASELRARAAMLFYRATVADYRHALDLLERALSLDPQNGSALAMWSEGQLFILEACFDEAEAALREKIIRFSNKAVQASPRSDYSWYVRAHVRARLCGDVEGARKDIDRITQLNPGYVLGMEARGVTELVAGNWIIAAKSLTDAVERSADDPFLPFRLYLLAIAQLMAGEPQPALATISDATELRPDCRHYWLVRAWILSELGRNQEANTAAEMAESAPKRADILAQNVNLPSDVREAIGLPTVPLSARG</sequence>
<dbReference type="GO" id="GO:0006171">
    <property type="term" value="P:cAMP biosynthetic process"/>
    <property type="evidence" value="ECO:0007669"/>
    <property type="project" value="TreeGrafter"/>
</dbReference>
<dbReference type="OrthoDB" id="54411at2"/>
<proteinExistence type="predicted"/>
<dbReference type="STRING" id="1685378.AVO44_18385"/>
<dbReference type="EMBL" id="LQBP01000012">
    <property type="protein sequence ID" value="KUJ77175.1"/>
    <property type="molecule type" value="Genomic_DNA"/>
</dbReference>
<evidence type="ECO:0000313" key="3">
    <source>
        <dbReference type="Proteomes" id="UP000053690"/>
    </source>
</evidence>
<evidence type="ECO:0000259" key="1">
    <source>
        <dbReference type="PROSITE" id="PS50125"/>
    </source>
</evidence>
<dbReference type="InterPro" id="IPR001054">
    <property type="entry name" value="A/G_cyclase"/>
</dbReference>
<dbReference type="GO" id="GO:0035556">
    <property type="term" value="P:intracellular signal transduction"/>
    <property type="evidence" value="ECO:0007669"/>
    <property type="project" value="InterPro"/>
</dbReference>
<dbReference type="SUPFAM" id="SSF48452">
    <property type="entry name" value="TPR-like"/>
    <property type="match status" value="1"/>
</dbReference>
<dbReference type="Gene3D" id="3.30.70.1230">
    <property type="entry name" value="Nucleotide cyclase"/>
    <property type="match status" value="1"/>
</dbReference>
<dbReference type="SUPFAM" id="SSF55073">
    <property type="entry name" value="Nucleotide cyclase"/>
    <property type="match status" value="1"/>
</dbReference>